<organism evidence="1 2">
    <name type="scientific">Lactobacillus xylocopicola</name>
    <dbReference type="NCBI Taxonomy" id="2976676"/>
    <lineage>
        <taxon>Bacteria</taxon>
        <taxon>Bacillati</taxon>
        <taxon>Bacillota</taxon>
        <taxon>Bacilli</taxon>
        <taxon>Lactobacillales</taxon>
        <taxon>Lactobacillaceae</taxon>
        <taxon>Lactobacillus</taxon>
    </lineage>
</organism>
<dbReference type="RefSeq" id="WP_317637371.1">
    <property type="nucleotide sequence ID" value="NZ_AP026803.1"/>
</dbReference>
<dbReference type="EMBL" id="AP026803">
    <property type="protein sequence ID" value="BDR61142.1"/>
    <property type="molecule type" value="Genomic_DNA"/>
</dbReference>
<name>A0ABN6SPV8_9LACO</name>
<reference evidence="1 2" key="1">
    <citation type="journal article" date="2023" name="Microbiol. Spectr.">
        <title>Symbiosis of Carpenter Bees with Uncharacterized Lactic Acid Bacteria Showing NAD Auxotrophy.</title>
        <authorList>
            <person name="Kawasaki S."/>
            <person name="Ozawa K."/>
            <person name="Mori T."/>
            <person name="Yamamoto A."/>
            <person name="Ito M."/>
            <person name="Ohkuma M."/>
            <person name="Sakamoto M."/>
            <person name="Matsutani M."/>
        </authorList>
    </citation>
    <scope>NUCLEOTIDE SEQUENCE [LARGE SCALE GENOMIC DNA]</scope>
    <source>
        <strain evidence="1 2">Kim32-2</strain>
    </source>
</reference>
<sequence>MPKDNIYTILEYCRDHNFYVTIEASEDDYIENGKIIAVDSDQITIDQKEYGKDHRWTEESSEPQLEIDTIQTLDIVNRENYLYQQYVKQKLLTD</sequence>
<evidence type="ECO:0000313" key="1">
    <source>
        <dbReference type="EMBL" id="BDR61142.1"/>
    </source>
</evidence>
<keyword evidence="2" id="KW-1185">Reference proteome</keyword>
<dbReference type="Proteomes" id="UP001321741">
    <property type="component" value="Chromosome"/>
</dbReference>
<protein>
    <submittedName>
        <fullName evidence="1">Uncharacterized protein</fullName>
    </submittedName>
</protein>
<gene>
    <name evidence="1" type="ORF">KIM322_14030</name>
</gene>
<accession>A0ABN6SPV8</accession>
<evidence type="ECO:0000313" key="2">
    <source>
        <dbReference type="Proteomes" id="UP001321741"/>
    </source>
</evidence>
<proteinExistence type="predicted"/>